<name>A0A916SUK0_9SPHN</name>
<dbReference type="Proteomes" id="UP000623067">
    <property type="component" value="Unassembled WGS sequence"/>
</dbReference>
<proteinExistence type="predicted"/>
<keyword evidence="3" id="KW-1185">Reference proteome</keyword>
<evidence type="ECO:0000313" key="2">
    <source>
        <dbReference type="EMBL" id="GGB17255.1"/>
    </source>
</evidence>
<sequence length="134" mass="14775">MRFSPAQQRYNRRALWLSIAYMALLLPAVYLLSRHMVGGPAAYVIGVAPALPICGLFWAMGLYLVEESDEYLRMMQTRALLVATAIALTATTIWGFLEGFELVPHLPAYIWSVVWIGGLGIGAGTCRITARRSA</sequence>
<reference evidence="2" key="2">
    <citation type="submission" date="2020-09" db="EMBL/GenBank/DDBJ databases">
        <authorList>
            <person name="Sun Q."/>
            <person name="Zhou Y."/>
        </authorList>
    </citation>
    <scope>NUCLEOTIDE SEQUENCE</scope>
    <source>
        <strain evidence="2">CGMCC 1.15330</strain>
    </source>
</reference>
<protein>
    <submittedName>
        <fullName evidence="2">Uncharacterized protein</fullName>
    </submittedName>
</protein>
<dbReference type="AlphaFoldDB" id="A0A916SUK0"/>
<gene>
    <name evidence="2" type="ORF">GCM10011380_03480</name>
</gene>
<feature type="transmembrane region" description="Helical" evidence="1">
    <location>
        <begin position="44"/>
        <end position="65"/>
    </location>
</feature>
<evidence type="ECO:0000313" key="3">
    <source>
        <dbReference type="Proteomes" id="UP000623067"/>
    </source>
</evidence>
<evidence type="ECO:0000256" key="1">
    <source>
        <dbReference type="SAM" id="Phobius"/>
    </source>
</evidence>
<feature type="transmembrane region" description="Helical" evidence="1">
    <location>
        <begin position="109"/>
        <end position="130"/>
    </location>
</feature>
<organism evidence="2 3">
    <name type="scientific">Sphingomonas metalli</name>
    <dbReference type="NCBI Taxonomy" id="1779358"/>
    <lineage>
        <taxon>Bacteria</taxon>
        <taxon>Pseudomonadati</taxon>
        <taxon>Pseudomonadota</taxon>
        <taxon>Alphaproteobacteria</taxon>
        <taxon>Sphingomonadales</taxon>
        <taxon>Sphingomonadaceae</taxon>
        <taxon>Sphingomonas</taxon>
    </lineage>
</organism>
<feature type="transmembrane region" description="Helical" evidence="1">
    <location>
        <begin position="14"/>
        <end position="32"/>
    </location>
</feature>
<keyword evidence="1" id="KW-0472">Membrane</keyword>
<accession>A0A916SUK0</accession>
<keyword evidence="1" id="KW-1133">Transmembrane helix</keyword>
<reference evidence="2" key="1">
    <citation type="journal article" date="2014" name="Int. J. Syst. Evol. Microbiol.">
        <title>Complete genome sequence of Corynebacterium casei LMG S-19264T (=DSM 44701T), isolated from a smear-ripened cheese.</title>
        <authorList>
            <consortium name="US DOE Joint Genome Institute (JGI-PGF)"/>
            <person name="Walter F."/>
            <person name="Albersmeier A."/>
            <person name="Kalinowski J."/>
            <person name="Ruckert C."/>
        </authorList>
    </citation>
    <scope>NUCLEOTIDE SEQUENCE</scope>
    <source>
        <strain evidence="2">CGMCC 1.15330</strain>
    </source>
</reference>
<feature type="transmembrane region" description="Helical" evidence="1">
    <location>
        <begin position="77"/>
        <end position="97"/>
    </location>
</feature>
<keyword evidence="1" id="KW-0812">Transmembrane</keyword>
<dbReference type="EMBL" id="BMIH01000001">
    <property type="protein sequence ID" value="GGB17255.1"/>
    <property type="molecule type" value="Genomic_DNA"/>
</dbReference>
<dbReference type="RefSeq" id="WP_188656926.1">
    <property type="nucleotide sequence ID" value="NZ_BMIH01000001.1"/>
</dbReference>
<comment type="caution">
    <text evidence="2">The sequence shown here is derived from an EMBL/GenBank/DDBJ whole genome shotgun (WGS) entry which is preliminary data.</text>
</comment>